<keyword evidence="3" id="KW-0813">Transport</keyword>
<organism evidence="10 11">
    <name type="scientific">Pistricoccus aurantiacus</name>
    <dbReference type="NCBI Taxonomy" id="1883414"/>
    <lineage>
        <taxon>Bacteria</taxon>
        <taxon>Pseudomonadati</taxon>
        <taxon>Pseudomonadota</taxon>
        <taxon>Gammaproteobacteria</taxon>
        <taxon>Oceanospirillales</taxon>
        <taxon>Halomonadaceae</taxon>
        <taxon>Pistricoccus</taxon>
    </lineage>
</organism>
<feature type="transmembrane region" description="Helical" evidence="8">
    <location>
        <begin position="41"/>
        <end position="66"/>
    </location>
</feature>
<protein>
    <submittedName>
        <fullName evidence="10">MFS transporter</fullName>
    </submittedName>
</protein>
<keyword evidence="5 8" id="KW-0812">Transmembrane</keyword>
<keyword evidence="6 8" id="KW-1133">Transmembrane helix</keyword>
<dbReference type="PANTHER" id="PTHR43271">
    <property type="entry name" value="BLL2771 PROTEIN"/>
    <property type="match status" value="1"/>
</dbReference>
<keyword evidence="4" id="KW-1003">Cell membrane</keyword>
<feature type="transmembrane region" description="Helical" evidence="8">
    <location>
        <begin position="103"/>
        <end position="125"/>
    </location>
</feature>
<evidence type="ECO:0000313" key="11">
    <source>
        <dbReference type="Proteomes" id="UP000321272"/>
    </source>
</evidence>
<feature type="domain" description="Major facilitator superfamily (MFS) profile" evidence="9">
    <location>
        <begin position="12"/>
        <end position="395"/>
    </location>
</feature>
<keyword evidence="11" id="KW-1185">Reference proteome</keyword>
<feature type="transmembrane region" description="Helical" evidence="8">
    <location>
        <begin position="280"/>
        <end position="297"/>
    </location>
</feature>
<accession>A0A5B8ST06</accession>
<dbReference type="OrthoDB" id="63984at2"/>
<proteinExistence type="inferred from homology"/>
<feature type="transmembrane region" description="Helical" evidence="8">
    <location>
        <begin position="338"/>
        <end position="356"/>
    </location>
</feature>
<gene>
    <name evidence="10" type="ORF">FGL86_10265</name>
</gene>
<dbReference type="Proteomes" id="UP000321272">
    <property type="component" value="Chromosome"/>
</dbReference>
<feature type="transmembrane region" description="Helical" evidence="8">
    <location>
        <begin position="362"/>
        <end position="386"/>
    </location>
</feature>
<keyword evidence="7 8" id="KW-0472">Membrane</keyword>
<feature type="transmembrane region" description="Helical" evidence="8">
    <location>
        <begin position="248"/>
        <end position="268"/>
    </location>
</feature>
<dbReference type="SUPFAM" id="SSF103473">
    <property type="entry name" value="MFS general substrate transporter"/>
    <property type="match status" value="1"/>
</dbReference>
<dbReference type="PRINTS" id="PR01036">
    <property type="entry name" value="TCRTETB"/>
</dbReference>
<dbReference type="PANTHER" id="PTHR43271:SF1">
    <property type="entry name" value="INNER MEMBRANE TRANSPORT PROTEIN YNFM"/>
    <property type="match status" value="1"/>
</dbReference>
<evidence type="ECO:0000256" key="3">
    <source>
        <dbReference type="ARBA" id="ARBA00022448"/>
    </source>
</evidence>
<evidence type="ECO:0000256" key="1">
    <source>
        <dbReference type="ARBA" id="ARBA00004651"/>
    </source>
</evidence>
<feature type="transmembrane region" description="Helical" evidence="8">
    <location>
        <begin position="132"/>
        <end position="154"/>
    </location>
</feature>
<feature type="transmembrane region" description="Helical" evidence="8">
    <location>
        <begin position="303"/>
        <end position="326"/>
    </location>
</feature>
<evidence type="ECO:0000256" key="6">
    <source>
        <dbReference type="ARBA" id="ARBA00022989"/>
    </source>
</evidence>
<evidence type="ECO:0000256" key="5">
    <source>
        <dbReference type="ARBA" id="ARBA00022692"/>
    </source>
</evidence>
<name>A0A5B8ST06_9GAMM</name>
<evidence type="ECO:0000256" key="2">
    <source>
        <dbReference type="ARBA" id="ARBA00008335"/>
    </source>
</evidence>
<feature type="transmembrane region" description="Helical" evidence="8">
    <location>
        <begin position="214"/>
        <end position="236"/>
    </location>
</feature>
<comment type="similarity">
    <text evidence="2">Belongs to the major facilitator superfamily.</text>
</comment>
<dbReference type="GO" id="GO:0005886">
    <property type="term" value="C:plasma membrane"/>
    <property type="evidence" value="ECO:0007669"/>
    <property type="project" value="UniProtKB-SubCell"/>
</dbReference>
<evidence type="ECO:0000259" key="9">
    <source>
        <dbReference type="PROSITE" id="PS50850"/>
    </source>
</evidence>
<dbReference type="Gene3D" id="1.20.1250.20">
    <property type="entry name" value="MFS general substrate transporter like domains"/>
    <property type="match status" value="1"/>
</dbReference>
<dbReference type="KEGG" id="paur:FGL86_10265"/>
<dbReference type="Pfam" id="PF07690">
    <property type="entry name" value="MFS_1"/>
    <property type="match status" value="1"/>
</dbReference>
<feature type="transmembrane region" description="Helical" evidence="8">
    <location>
        <begin position="12"/>
        <end position="29"/>
    </location>
</feature>
<dbReference type="InterPro" id="IPR011701">
    <property type="entry name" value="MFS"/>
</dbReference>
<reference evidence="10 11" key="1">
    <citation type="submission" date="2019-06" db="EMBL/GenBank/DDBJ databases">
        <title>Genome analyses of bacteria isolated from kimchi.</title>
        <authorList>
            <person name="Lee S."/>
            <person name="Ahn S."/>
            <person name="Roh S."/>
        </authorList>
    </citation>
    <scope>NUCLEOTIDE SEQUENCE [LARGE SCALE GENOMIC DNA]</scope>
    <source>
        <strain evidence="10 11">CBA4606</strain>
    </source>
</reference>
<evidence type="ECO:0000256" key="4">
    <source>
        <dbReference type="ARBA" id="ARBA00022475"/>
    </source>
</evidence>
<dbReference type="InterPro" id="IPR020846">
    <property type="entry name" value="MFS_dom"/>
</dbReference>
<feature type="transmembrane region" description="Helical" evidence="8">
    <location>
        <begin position="78"/>
        <end position="97"/>
    </location>
</feature>
<dbReference type="EMBL" id="CP042382">
    <property type="protein sequence ID" value="QEA39421.1"/>
    <property type="molecule type" value="Genomic_DNA"/>
</dbReference>
<dbReference type="GO" id="GO:0022857">
    <property type="term" value="F:transmembrane transporter activity"/>
    <property type="evidence" value="ECO:0007669"/>
    <property type="project" value="InterPro"/>
</dbReference>
<evidence type="ECO:0000256" key="8">
    <source>
        <dbReference type="SAM" id="Phobius"/>
    </source>
</evidence>
<evidence type="ECO:0000313" key="10">
    <source>
        <dbReference type="EMBL" id="QEA39421.1"/>
    </source>
</evidence>
<dbReference type="CDD" id="cd17324">
    <property type="entry name" value="MFS_NepI_like"/>
    <property type="match status" value="1"/>
</dbReference>
<dbReference type="PROSITE" id="PS50850">
    <property type="entry name" value="MFS"/>
    <property type="match status" value="1"/>
</dbReference>
<dbReference type="InterPro" id="IPR036259">
    <property type="entry name" value="MFS_trans_sf"/>
</dbReference>
<evidence type="ECO:0000256" key="7">
    <source>
        <dbReference type="ARBA" id="ARBA00023136"/>
    </source>
</evidence>
<dbReference type="AlphaFoldDB" id="A0A5B8ST06"/>
<comment type="subcellular location">
    <subcellularLocation>
        <location evidence="1">Cell membrane</location>
        <topology evidence="1">Multi-pass membrane protein</topology>
    </subcellularLocation>
</comment>
<dbReference type="RefSeq" id="WP_147184473.1">
    <property type="nucleotide sequence ID" value="NZ_CP042382.1"/>
</dbReference>
<feature type="transmembrane region" description="Helical" evidence="8">
    <location>
        <begin position="166"/>
        <end position="186"/>
    </location>
</feature>
<sequence>MIEARSRQWWRATSALCLGSFLVFINLYVVQPLLPELRHTFGISTLVASLPMSLATLTLAASLLLFGSLSDAMGRGPIMRATLLLTALCSLVMYFAPSFESLVLLRMLQGLMIGGLPSVAVAWMGDEFDNRALMLAVGLYISANSLGGISGRVVGGVVAERVEWHGAFLAVGIFSLIGVALFWWLLPKAQNFTPTPFKARVALGAIRDHLRNPLLLAAYLIGGLNFMVFINQYSYVTFRLSDAPYNLSAQWLGLLFLTYLGGTLGSAISGRIAQRFSQPVCLMLGIAVFMLGSLATLSDSLLVIVAGLTVNAFGFFFAHSTASSWVSRNARQSRGSATALYLVFYYLGASIGIFYLEPFWLVAGWPGVIAGSWLILLFTLGTANWLRRRNARSAT</sequence>